<evidence type="ECO:0000256" key="5">
    <source>
        <dbReference type="HAMAP-Rule" id="MF_00397"/>
    </source>
</evidence>
<dbReference type="RefSeq" id="WP_018374359.1">
    <property type="nucleotide sequence ID" value="NZ_LT906439.1"/>
</dbReference>
<evidence type="ECO:0000256" key="2">
    <source>
        <dbReference type="ARBA" id="ARBA00022679"/>
    </source>
</evidence>
<dbReference type="NCBIfam" id="TIGR03125">
    <property type="entry name" value="citrate_citG"/>
    <property type="match status" value="1"/>
</dbReference>
<name>A0A239STX1_9STRE</name>
<evidence type="ECO:0000313" key="7">
    <source>
        <dbReference type="Proteomes" id="UP000215185"/>
    </source>
</evidence>
<dbReference type="eggNOG" id="COG1767">
    <property type="taxonomic scope" value="Bacteria"/>
</dbReference>
<evidence type="ECO:0000256" key="3">
    <source>
        <dbReference type="ARBA" id="ARBA00022741"/>
    </source>
</evidence>
<gene>
    <name evidence="5" type="primary">citG</name>
    <name evidence="6" type="ORF">SAMEA4412692_01175</name>
</gene>
<evidence type="ECO:0000256" key="4">
    <source>
        <dbReference type="ARBA" id="ARBA00022840"/>
    </source>
</evidence>
<comment type="similarity">
    <text evidence="5">Belongs to the CitG/MdcB family.</text>
</comment>
<dbReference type="STRING" id="1123308.GCA_000380085_01816"/>
<dbReference type="KEGG" id="smen:SAMEA4412692_1175"/>
<dbReference type="GO" id="GO:0005524">
    <property type="term" value="F:ATP binding"/>
    <property type="evidence" value="ECO:0007669"/>
    <property type="project" value="UniProtKB-KW"/>
</dbReference>
<organism evidence="6 7">
    <name type="scientific">Streptococcus merionis</name>
    <dbReference type="NCBI Taxonomy" id="400065"/>
    <lineage>
        <taxon>Bacteria</taxon>
        <taxon>Bacillati</taxon>
        <taxon>Bacillota</taxon>
        <taxon>Bacilli</taxon>
        <taxon>Lactobacillales</taxon>
        <taxon>Streptococcaceae</taxon>
        <taxon>Streptococcus</taxon>
    </lineage>
</organism>
<dbReference type="GO" id="GO:0051191">
    <property type="term" value="P:prosthetic group biosynthetic process"/>
    <property type="evidence" value="ECO:0007669"/>
    <property type="project" value="TreeGrafter"/>
</dbReference>
<accession>A0A239STX1</accession>
<dbReference type="GO" id="GO:0046917">
    <property type="term" value="F:triphosphoribosyl-dephospho-CoA synthase activity"/>
    <property type="evidence" value="ECO:0007669"/>
    <property type="project" value="UniProtKB-UniRule"/>
</dbReference>
<dbReference type="EMBL" id="LT906439">
    <property type="protein sequence ID" value="SNU88672.1"/>
    <property type="molecule type" value="Genomic_DNA"/>
</dbReference>
<dbReference type="Gene3D" id="1.10.4200.10">
    <property type="entry name" value="Triphosphoribosyl-dephospho-CoA protein"/>
    <property type="match status" value="1"/>
</dbReference>
<dbReference type="InterPro" id="IPR002736">
    <property type="entry name" value="CitG"/>
</dbReference>
<dbReference type="PANTHER" id="PTHR30201">
    <property type="entry name" value="TRIPHOSPHORIBOSYL-DEPHOSPHO-COA SYNTHASE"/>
    <property type="match status" value="1"/>
</dbReference>
<comment type="catalytic activity">
    <reaction evidence="1 5">
        <text>3'-dephospho-CoA + ATP = 2'-(5''-triphospho-alpha-D-ribosyl)-3'-dephospho-CoA + adenine</text>
        <dbReference type="Rhea" id="RHEA:15117"/>
        <dbReference type="ChEBI" id="CHEBI:16708"/>
        <dbReference type="ChEBI" id="CHEBI:30616"/>
        <dbReference type="ChEBI" id="CHEBI:57328"/>
        <dbReference type="ChEBI" id="CHEBI:61378"/>
        <dbReference type="EC" id="2.4.2.52"/>
    </reaction>
</comment>
<keyword evidence="7" id="KW-1185">Reference proteome</keyword>
<dbReference type="GO" id="GO:0016757">
    <property type="term" value="F:glycosyltransferase activity"/>
    <property type="evidence" value="ECO:0007669"/>
    <property type="project" value="UniProtKB-KW"/>
</dbReference>
<dbReference type="Proteomes" id="UP000215185">
    <property type="component" value="Chromosome 1"/>
</dbReference>
<keyword evidence="4 5" id="KW-0067">ATP-binding</keyword>
<dbReference type="EC" id="2.4.2.52" evidence="5"/>
<dbReference type="HAMAP" id="MF_00397">
    <property type="entry name" value="CitG"/>
    <property type="match status" value="1"/>
</dbReference>
<keyword evidence="6" id="KW-0328">Glycosyltransferase</keyword>
<proteinExistence type="inferred from homology"/>
<keyword evidence="2 5" id="KW-0808">Transferase</keyword>
<keyword evidence="3 5" id="KW-0547">Nucleotide-binding</keyword>
<dbReference type="PANTHER" id="PTHR30201:SF2">
    <property type="entry name" value="2-(5''-TRIPHOSPHORIBOSYL)-3'-DEPHOSPHOCOENZYME-A SYNTHASE"/>
    <property type="match status" value="1"/>
</dbReference>
<dbReference type="Pfam" id="PF01874">
    <property type="entry name" value="CitG"/>
    <property type="match status" value="1"/>
</dbReference>
<evidence type="ECO:0000256" key="1">
    <source>
        <dbReference type="ARBA" id="ARBA00001210"/>
    </source>
</evidence>
<dbReference type="AlphaFoldDB" id="A0A239STX1"/>
<evidence type="ECO:0000313" key="6">
    <source>
        <dbReference type="EMBL" id="SNU88672.1"/>
    </source>
</evidence>
<protein>
    <recommendedName>
        <fullName evidence="5">Probable 2-(5''-triphosphoribosyl)-3'-dephosphocoenzyme-A synthase</fullName>
        <shortName evidence="5">2-(5''-triphosphoribosyl)-3'-dephospho-CoA synthase</shortName>
        <ecNumber evidence="5">2.4.2.52</ecNumber>
    </recommendedName>
</protein>
<dbReference type="InterPro" id="IPR017551">
    <property type="entry name" value="TriPribosyl-deP-CoA_syn_CitG"/>
</dbReference>
<sequence length="289" mass="32331">MAKLTLETIVPMAAKGLLYEVSLSPKPGLVDRYNNGSHHDMDFNLFLDSSMSLLPFFKAYFEAGLKHDGSLPLLFDKARTIGIEAEKAMFTATKGTNTHKGANFSFALILAALGYFLKHHPQLDVLTAENSEAVLTSTADMCYVSVMADFDAIAGKRQLSYGEKLYVDHGLMGIRGEAVSGYKSVRKLLLPALRKNLKLYSTEEAFLRAMILLMSQIEDGNLIHRGGIEVWQQIQTECQIVLTRNLSSQDFYQWLRDYDQLLIERHLSPGGTADLLALGYFFMQLEGFL</sequence>
<reference evidence="6 7" key="1">
    <citation type="submission" date="2017-06" db="EMBL/GenBank/DDBJ databases">
        <authorList>
            <consortium name="Pathogen Informatics"/>
        </authorList>
    </citation>
    <scope>NUCLEOTIDE SEQUENCE [LARGE SCALE GENOMIC DNA]</scope>
    <source>
        <strain evidence="6 7">NCTC13788</strain>
    </source>
</reference>